<evidence type="ECO:0000256" key="1">
    <source>
        <dbReference type="SAM" id="MobiDB-lite"/>
    </source>
</evidence>
<accession>A0A6A6R457</accession>
<feature type="compositionally biased region" description="Basic and acidic residues" evidence="1">
    <location>
        <begin position="27"/>
        <end position="36"/>
    </location>
</feature>
<protein>
    <submittedName>
        <fullName evidence="2">Uncharacterized protein</fullName>
    </submittedName>
</protein>
<evidence type="ECO:0000313" key="3">
    <source>
        <dbReference type="Proteomes" id="UP000799750"/>
    </source>
</evidence>
<reference evidence="2" key="1">
    <citation type="journal article" date="2020" name="Stud. Mycol.">
        <title>101 Dothideomycetes genomes: a test case for predicting lifestyles and emergence of pathogens.</title>
        <authorList>
            <person name="Haridas S."/>
            <person name="Albert R."/>
            <person name="Binder M."/>
            <person name="Bloem J."/>
            <person name="Labutti K."/>
            <person name="Salamov A."/>
            <person name="Andreopoulos B."/>
            <person name="Baker S."/>
            <person name="Barry K."/>
            <person name="Bills G."/>
            <person name="Bluhm B."/>
            <person name="Cannon C."/>
            <person name="Castanera R."/>
            <person name="Culley D."/>
            <person name="Daum C."/>
            <person name="Ezra D."/>
            <person name="Gonzalez J."/>
            <person name="Henrissat B."/>
            <person name="Kuo A."/>
            <person name="Liang C."/>
            <person name="Lipzen A."/>
            <person name="Lutzoni F."/>
            <person name="Magnuson J."/>
            <person name="Mondo S."/>
            <person name="Nolan M."/>
            <person name="Ohm R."/>
            <person name="Pangilinan J."/>
            <person name="Park H.-J."/>
            <person name="Ramirez L."/>
            <person name="Alfaro M."/>
            <person name="Sun H."/>
            <person name="Tritt A."/>
            <person name="Yoshinaga Y."/>
            <person name="Zwiers L.-H."/>
            <person name="Turgeon B."/>
            <person name="Goodwin S."/>
            <person name="Spatafora J."/>
            <person name="Crous P."/>
            <person name="Grigoriev I."/>
        </authorList>
    </citation>
    <scope>NUCLEOTIDE SEQUENCE</scope>
    <source>
        <strain evidence="2">CBS 269.34</strain>
    </source>
</reference>
<feature type="region of interest" description="Disordered" evidence="1">
    <location>
        <begin position="1"/>
        <end position="38"/>
    </location>
</feature>
<sequence length="75" mass="8407">MAAYDGGAPDENASVRDEGDVDEGDLEKESKRRQYVDDVVSSEPRDCFLRAPHNGKFHEVVEGDSFLEVVEDDDF</sequence>
<keyword evidence="3" id="KW-1185">Reference proteome</keyword>
<proteinExistence type="predicted"/>
<evidence type="ECO:0000313" key="2">
    <source>
        <dbReference type="EMBL" id="KAF2499122.1"/>
    </source>
</evidence>
<name>A0A6A6R457_9PEZI</name>
<dbReference type="Proteomes" id="UP000799750">
    <property type="component" value="Unassembled WGS sequence"/>
</dbReference>
<dbReference type="EMBL" id="MU004184">
    <property type="protein sequence ID" value="KAF2499122.1"/>
    <property type="molecule type" value="Genomic_DNA"/>
</dbReference>
<gene>
    <name evidence="2" type="ORF">BU16DRAFT_557457</name>
</gene>
<dbReference type="AlphaFoldDB" id="A0A6A6R457"/>
<organism evidence="2 3">
    <name type="scientific">Lophium mytilinum</name>
    <dbReference type="NCBI Taxonomy" id="390894"/>
    <lineage>
        <taxon>Eukaryota</taxon>
        <taxon>Fungi</taxon>
        <taxon>Dikarya</taxon>
        <taxon>Ascomycota</taxon>
        <taxon>Pezizomycotina</taxon>
        <taxon>Dothideomycetes</taxon>
        <taxon>Pleosporomycetidae</taxon>
        <taxon>Mytilinidiales</taxon>
        <taxon>Mytilinidiaceae</taxon>
        <taxon>Lophium</taxon>
    </lineage>
</organism>